<name>A0A6N8U9D5_9FIRM</name>
<reference evidence="2 3" key="1">
    <citation type="submission" date="2019-12" db="EMBL/GenBank/DDBJ databases">
        <authorList>
            <person name="Yang R."/>
        </authorList>
    </citation>
    <scope>NUCLEOTIDE SEQUENCE [LARGE SCALE GENOMIC DNA]</scope>
    <source>
        <strain evidence="2 3">DONG20-135</strain>
    </source>
</reference>
<feature type="transmembrane region" description="Helical" evidence="1">
    <location>
        <begin position="213"/>
        <end position="232"/>
    </location>
</feature>
<evidence type="ECO:0000313" key="3">
    <source>
        <dbReference type="Proteomes" id="UP000434036"/>
    </source>
</evidence>
<dbReference type="RefSeq" id="WP_160625463.1">
    <property type="nucleotide sequence ID" value="NZ_WUUQ01000003.1"/>
</dbReference>
<feature type="transmembrane region" description="Helical" evidence="1">
    <location>
        <begin position="52"/>
        <end position="74"/>
    </location>
</feature>
<dbReference type="PANTHER" id="PTHR37305:SF1">
    <property type="entry name" value="MEMBRANE PROTEIN"/>
    <property type="match status" value="1"/>
</dbReference>
<feature type="transmembrane region" description="Helical" evidence="1">
    <location>
        <begin position="133"/>
        <end position="158"/>
    </location>
</feature>
<keyword evidence="1" id="KW-1133">Transmembrane helix</keyword>
<feature type="transmembrane region" description="Helical" evidence="1">
    <location>
        <begin position="95"/>
        <end position="121"/>
    </location>
</feature>
<feature type="transmembrane region" description="Helical" evidence="1">
    <location>
        <begin position="165"/>
        <end position="185"/>
    </location>
</feature>
<reference evidence="2 3" key="2">
    <citation type="submission" date="2020-01" db="EMBL/GenBank/DDBJ databases">
        <title>Clostridiaceae sp. nov. isolated from the gut of human by culturomics.</title>
        <authorList>
            <person name="Chang Y."/>
        </authorList>
    </citation>
    <scope>NUCLEOTIDE SEQUENCE [LARGE SCALE GENOMIC DNA]</scope>
    <source>
        <strain evidence="2 3">DONG20-135</strain>
    </source>
</reference>
<protein>
    <submittedName>
        <fullName evidence="2">ABC transporter permease subunit</fullName>
    </submittedName>
</protein>
<accession>A0A6N8U9D5</accession>
<keyword evidence="3" id="KW-1185">Reference proteome</keyword>
<evidence type="ECO:0000313" key="2">
    <source>
        <dbReference type="EMBL" id="MXQ74075.1"/>
    </source>
</evidence>
<dbReference type="Proteomes" id="UP000434036">
    <property type="component" value="Unassembled WGS sequence"/>
</dbReference>
<keyword evidence="1" id="KW-0472">Membrane</keyword>
<evidence type="ECO:0000256" key="1">
    <source>
        <dbReference type="SAM" id="Phobius"/>
    </source>
</evidence>
<dbReference type="AlphaFoldDB" id="A0A6N8U9D5"/>
<sequence length="240" mass="26363">MSKIIRTELYKLRHNMGFILLMLISVAIYGGLNYMSETSADAVSALTQMGSFTFLIPVFAAVATASIVCDDYQLKTMKNIVSSGVSRNQIFFGKYITSMLTTILLLLVDAIITIIICGYFKGFGSNGVVMQQLFINIALQIVVVLIFNTFSFVIASLLRSSKSTIILSTILYFLDGAIFAGLASLTKIRIIDGLSLSAVENDINNFAMSSNDYLILCGQLLLALLLLMFACMKFKKSEIK</sequence>
<dbReference type="Pfam" id="PF12730">
    <property type="entry name" value="ABC2_membrane_4"/>
    <property type="match status" value="1"/>
</dbReference>
<organism evidence="2 3">
    <name type="scientific">Copranaerobaculum intestinale</name>
    <dbReference type="NCBI Taxonomy" id="2692629"/>
    <lineage>
        <taxon>Bacteria</taxon>
        <taxon>Bacillati</taxon>
        <taxon>Bacillota</taxon>
        <taxon>Erysipelotrichia</taxon>
        <taxon>Erysipelotrichales</taxon>
        <taxon>Erysipelotrichaceae</taxon>
        <taxon>Copranaerobaculum</taxon>
    </lineage>
</organism>
<comment type="caution">
    <text evidence="2">The sequence shown here is derived from an EMBL/GenBank/DDBJ whole genome shotgun (WGS) entry which is preliminary data.</text>
</comment>
<keyword evidence="1" id="KW-0812">Transmembrane</keyword>
<gene>
    <name evidence="2" type="ORF">GSF08_08995</name>
</gene>
<dbReference type="PANTHER" id="PTHR37305">
    <property type="entry name" value="INTEGRAL MEMBRANE PROTEIN-RELATED"/>
    <property type="match status" value="1"/>
</dbReference>
<proteinExistence type="predicted"/>
<feature type="transmembrane region" description="Helical" evidence="1">
    <location>
        <begin position="12"/>
        <end position="32"/>
    </location>
</feature>
<dbReference type="EMBL" id="WUUQ01000003">
    <property type="protein sequence ID" value="MXQ74075.1"/>
    <property type="molecule type" value="Genomic_DNA"/>
</dbReference>